<feature type="non-terminal residue" evidence="3">
    <location>
        <position position="1"/>
    </location>
</feature>
<dbReference type="GO" id="GO:0016020">
    <property type="term" value="C:membrane"/>
    <property type="evidence" value="ECO:0007669"/>
    <property type="project" value="InterPro"/>
</dbReference>
<comment type="caution">
    <text evidence="3">The sequence shown here is derived from an EMBL/GenBank/DDBJ whole genome shotgun (WGS) entry which is preliminary data.</text>
</comment>
<dbReference type="CDD" id="cd11304">
    <property type="entry name" value="Cadherin_repeat"/>
    <property type="match status" value="1"/>
</dbReference>
<dbReference type="Proteomes" id="UP001497623">
    <property type="component" value="Unassembled WGS sequence"/>
</dbReference>
<keyword evidence="1" id="KW-0106">Calcium</keyword>
<evidence type="ECO:0000313" key="4">
    <source>
        <dbReference type="Proteomes" id="UP001497623"/>
    </source>
</evidence>
<protein>
    <recommendedName>
        <fullName evidence="2">Cadherin domain-containing protein</fullName>
    </recommendedName>
</protein>
<gene>
    <name evidence="3" type="ORF">MNOR_LOCUS23345</name>
</gene>
<dbReference type="Gene3D" id="2.60.40.60">
    <property type="entry name" value="Cadherins"/>
    <property type="match status" value="1"/>
</dbReference>
<evidence type="ECO:0000259" key="2">
    <source>
        <dbReference type="PROSITE" id="PS50268"/>
    </source>
</evidence>
<reference evidence="3 4" key="1">
    <citation type="submission" date="2024-05" db="EMBL/GenBank/DDBJ databases">
        <authorList>
            <person name="Wallberg A."/>
        </authorList>
    </citation>
    <scope>NUCLEOTIDE SEQUENCE [LARGE SCALE GENOMIC DNA]</scope>
</reference>
<dbReference type="GO" id="GO:0007156">
    <property type="term" value="P:homophilic cell adhesion via plasma membrane adhesion molecules"/>
    <property type="evidence" value="ECO:0007669"/>
    <property type="project" value="InterPro"/>
</dbReference>
<name>A0AAV2RBX1_MEGNR</name>
<dbReference type="PROSITE" id="PS50268">
    <property type="entry name" value="CADHERIN_2"/>
    <property type="match status" value="1"/>
</dbReference>
<dbReference type="InterPro" id="IPR002126">
    <property type="entry name" value="Cadherin-like_dom"/>
</dbReference>
<dbReference type="EMBL" id="CAXKWB010020487">
    <property type="protein sequence ID" value="CAL4122623.1"/>
    <property type="molecule type" value="Genomic_DNA"/>
</dbReference>
<proteinExistence type="predicted"/>
<dbReference type="AlphaFoldDB" id="A0AAV2RBX1"/>
<accession>A0AAV2RBX1</accession>
<organism evidence="3 4">
    <name type="scientific">Meganyctiphanes norvegica</name>
    <name type="common">Northern krill</name>
    <name type="synonym">Thysanopoda norvegica</name>
    <dbReference type="NCBI Taxonomy" id="48144"/>
    <lineage>
        <taxon>Eukaryota</taxon>
        <taxon>Metazoa</taxon>
        <taxon>Ecdysozoa</taxon>
        <taxon>Arthropoda</taxon>
        <taxon>Crustacea</taxon>
        <taxon>Multicrustacea</taxon>
        <taxon>Malacostraca</taxon>
        <taxon>Eumalacostraca</taxon>
        <taxon>Eucarida</taxon>
        <taxon>Euphausiacea</taxon>
        <taxon>Euphausiidae</taxon>
        <taxon>Meganyctiphanes</taxon>
    </lineage>
</organism>
<feature type="domain" description="Cadherin" evidence="2">
    <location>
        <begin position="1"/>
        <end position="96"/>
    </location>
</feature>
<dbReference type="SUPFAM" id="SSF49313">
    <property type="entry name" value="Cadherin-like"/>
    <property type="match status" value="1"/>
</dbReference>
<keyword evidence="4" id="KW-1185">Reference proteome</keyword>
<dbReference type="GO" id="GO:0005509">
    <property type="term" value="F:calcium ion binding"/>
    <property type="evidence" value="ECO:0007669"/>
    <property type="project" value="UniProtKB-UniRule"/>
</dbReference>
<dbReference type="InterPro" id="IPR015919">
    <property type="entry name" value="Cadherin-like_sf"/>
</dbReference>
<evidence type="ECO:0000313" key="3">
    <source>
        <dbReference type="EMBL" id="CAL4122623.1"/>
    </source>
</evidence>
<evidence type="ECO:0000256" key="1">
    <source>
        <dbReference type="PROSITE-ProRule" id="PRU00043"/>
    </source>
</evidence>
<dbReference type="Pfam" id="PF00028">
    <property type="entry name" value="Cadherin"/>
    <property type="match status" value="1"/>
</dbReference>
<sequence length="117" mass="13237">NTPMDHSVVRLLVSDADSADNGTPYKWELLKQDKLDELFVLNQDGIISLAKNILKLKNEKSHVLHVRVWDNGSPPLYADCKVNITILKNSYLPPTVFRLTVYANSYLVPFPPNFIGN</sequence>
<feature type="non-terminal residue" evidence="3">
    <location>
        <position position="117"/>
    </location>
</feature>